<feature type="transmembrane region" description="Helical" evidence="8">
    <location>
        <begin position="35"/>
        <end position="57"/>
    </location>
</feature>
<evidence type="ECO:0000256" key="1">
    <source>
        <dbReference type="ARBA" id="ARBA00004651"/>
    </source>
</evidence>
<dbReference type="PANTHER" id="PTHR30269">
    <property type="entry name" value="TRANSMEMBRANE PROTEIN YFCA"/>
    <property type="match status" value="1"/>
</dbReference>
<gene>
    <name evidence="9" type="ORF">GM415_13585</name>
</gene>
<comment type="similarity">
    <text evidence="2 8">Belongs to the 4-toluene sulfonate uptake permease (TSUP) (TC 2.A.102) family.</text>
</comment>
<name>A0A6I6JE36_9BACT</name>
<evidence type="ECO:0000256" key="8">
    <source>
        <dbReference type="RuleBase" id="RU363041"/>
    </source>
</evidence>
<dbReference type="InterPro" id="IPR002781">
    <property type="entry name" value="TM_pro_TauE-like"/>
</dbReference>
<evidence type="ECO:0000256" key="2">
    <source>
        <dbReference type="ARBA" id="ARBA00009142"/>
    </source>
</evidence>
<feature type="transmembrane region" description="Helical" evidence="8">
    <location>
        <begin position="69"/>
        <end position="88"/>
    </location>
</feature>
<comment type="subcellular location">
    <subcellularLocation>
        <location evidence="1 8">Cell membrane</location>
        <topology evidence="1 8">Multi-pass membrane protein</topology>
    </subcellularLocation>
</comment>
<dbReference type="RefSeq" id="WP_158949072.1">
    <property type="nucleotide sequence ID" value="NZ_CP046400.1"/>
</dbReference>
<dbReference type="PANTHER" id="PTHR30269:SF37">
    <property type="entry name" value="MEMBRANE TRANSPORTER PROTEIN"/>
    <property type="match status" value="1"/>
</dbReference>
<dbReference type="Pfam" id="PF01925">
    <property type="entry name" value="TauE"/>
    <property type="match status" value="1"/>
</dbReference>
<dbReference type="Proteomes" id="UP000428328">
    <property type="component" value="Chromosome"/>
</dbReference>
<dbReference type="EMBL" id="CP046400">
    <property type="protein sequence ID" value="QGY41116.1"/>
    <property type="molecule type" value="Genomic_DNA"/>
</dbReference>
<feature type="transmembrane region" description="Helical" evidence="8">
    <location>
        <begin position="125"/>
        <end position="153"/>
    </location>
</feature>
<evidence type="ECO:0000313" key="9">
    <source>
        <dbReference type="EMBL" id="QGY41116.1"/>
    </source>
</evidence>
<keyword evidence="5 8" id="KW-0812">Transmembrane</keyword>
<protein>
    <recommendedName>
        <fullName evidence="8">Probable membrane transporter protein</fullName>
    </recommendedName>
</protein>
<feature type="transmembrane region" description="Helical" evidence="8">
    <location>
        <begin position="94"/>
        <end position="113"/>
    </location>
</feature>
<dbReference type="InterPro" id="IPR052017">
    <property type="entry name" value="TSUP"/>
</dbReference>
<feature type="transmembrane region" description="Helical" evidence="8">
    <location>
        <begin position="219"/>
        <end position="237"/>
    </location>
</feature>
<keyword evidence="3" id="KW-0813">Transport</keyword>
<accession>A0A6I6JE36</accession>
<evidence type="ECO:0000313" key="10">
    <source>
        <dbReference type="Proteomes" id="UP000428328"/>
    </source>
</evidence>
<evidence type="ECO:0000256" key="6">
    <source>
        <dbReference type="ARBA" id="ARBA00022989"/>
    </source>
</evidence>
<dbReference type="KEGG" id="psel:GM415_13585"/>
<keyword evidence="6 8" id="KW-1133">Transmembrane helix</keyword>
<feature type="transmembrane region" description="Helical" evidence="8">
    <location>
        <begin position="165"/>
        <end position="183"/>
    </location>
</feature>
<evidence type="ECO:0000256" key="7">
    <source>
        <dbReference type="ARBA" id="ARBA00023136"/>
    </source>
</evidence>
<organism evidence="9 10">
    <name type="scientific">Pseudodesulfovibrio cashew</name>
    <dbReference type="NCBI Taxonomy" id="2678688"/>
    <lineage>
        <taxon>Bacteria</taxon>
        <taxon>Pseudomonadati</taxon>
        <taxon>Thermodesulfobacteriota</taxon>
        <taxon>Desulfovibrionia</taxon>
        <taxon>Desulfovibrionales</taxon>
        <taxon>Desulfovibrionaceae</taxon>
    </lineage>
</organism>
<keyword evidence="4 8" id="KW-1003">Cell membrane</keyword>
<evidence type="ECO:0000256" key="3">
    <source>
        <dbReference type="ARBA" id="ARBA00022448"/>
    </source>
</evidence>
<keyword evidence="10" id="KW-1185">Reference proteome</keyword>
<sequence>MNELLALTSIVLAAGFLQGLTGFGFGLISLPLLSLFLPIKLIVPLIILLAQLINFTLTIQLRRSIRSKTVMLWLAATLPGIPAGILILEHVAPENLAILVGTIMIAFTSYQLLVTPRPQKLGLPITLAAGLTSGVLTGSMGVGGPPVIIYSAMQPWSKDQAKATLSSYFLISGVITLIAQGSAGMITGELLHFVAVSVPALAVGVLGGTYAYTRISDQGYRRLAVILVLLLGIMMILKNM</sequence>
<dbReference type="AlphaFoldDB" id="A0A6I6JE36"/>
<dbReference type="GO" id="GO:0005886">
    <property type="term" value="C:plasma membrane"/>
    <property type="evidence" value="ECO:0007669"/>
    <property type="project" value="UniProtKB-SubCell"/>
</dbReference>
<proteinExistence type="inferred from homology"/>
<evidence type="ECO:0000256" key="4">
    <source>
        <dbReference type="ARBA" id="ARBA00022475"/>
    </source>
</evidence>
<evidence type="ECO:0000256" key="5">
    <source>
        <dbReference type="ARBA" id="ARBA00022692"/>
    </source>
</evidence>
<feature type="transmembrane region" description="Helical" evidence="8">
    <location>
        <begin position="190"/>
        <end position="213"/>
    </location>
</feature>
<keyword evidence="7 8" id="KW-0472">Membrane</keyword>
<reference evidence="9 10" key="1">
    <citation type="submission" date="2019-11" db="EMBL/GenBank/DDBJ databases">
        <authorList>
            <person name="Zheng R.K."/>
            <person name="Sun C.M."/>
        </authorList>
    </citation>
    <scope>NUCLEOTIDE SEQUENCE [LARGE SCALE GENOMIC DNA]</scope>
    <source>
        <strain evidence="9 10">SRB007</strain>
    </source>
</reference>